<dbReference type="PANTHER" id="PTHR11496">
    <property type="entry name" value="ALCOHOL DEHYDROGENASE"/>
    <property type="match status" value="1"/>
</dbReference>
<dbReference type="Proteomes" id="UP000316425">
    <property type="component" value="Unassembled WGS sequence"/>
</dbReference>
<proteinExistence type="inferred from homology"/>
<evidence type="ECO:0000256" key="3">
    <source>
        <dbReference type="ARBA" id="ARBA00023027"/>
    </source>
</evidence>
<evidence type="ECO:0000256" key="1">
    <source>
        <dbReference type="ARBA" id="ARBA00007358"/>
    </source>
</evidence>
<evidence type="ECO:0000313" key="7">
    <source>
        <dbReference type="Proteomes" id="UP000316425"/>
    </source>
</evidence>
<dbReference type="Pfam" id="PF00465">
    <property type="entry name" value="Fe-ADH"/>
    <property type="match status" value="1"/>
</dbReference>
<keyword evidence="7" id="KW-1185">Reference proteome</keyword>
<dbReference type="EMBL" id="VMHE01000002">
    <property type="protein sequence ID" value="TSJ67131.1"/>
    <property type="molecule type" value="Genomic_DNA"/>
</dbReference>
<gene>
    <name evidence="6" type="ORF">FPQ13_02430</name>
</gene>
<dbReference type="PANTHER" id="PTHR11496:SF102">
    <property type="entry name" value="ALCOHOL DEHYDROGENASE 4"/>
    <property type="match status" value="1"/>
</dbReference>
<dbReference type="InterPro" id="IPR056798">
    <property type="entry name" value="ADH_Fe_C"/>
</dbReference>
<accession>A0A556PRW2</accession>
<dbReference type="FunFam" id="3.40.50.1970:FF:000003">
    <property type="entry name" value="Alcohol dehydrogenase, iron-containing"/>
    <property type="match status" value="1"/>
</dbReference>
<dbReference type="RefSeq" id="WP_144087720.1">
    <property type="nucleotide sequence ID" value="NZ_VMHE01000002.1"/>
</dbReference>
<comment type="similarity">
    <text evidence="1">Belongs to the iron-containing alcohol dehydrogenase family.</text>
</comment>
<dbReference type="OrthoDB" id="9815791at2"/>
<evidence type="ECO:0000256" key="2">
    <source>
        <dbReference type="ARBA" id="ARBA00023002"/>
    </source>
</evidence>
<feature type="domain" description="Alcohol dehydrogenase iron-type/glycerol dehydrogenase GldA" evidence="4">
    <location>
        <begin position="26"/>
        <end position="193"/>
    </location>
</feature>
<feature type="domain" description="Fe-containing alcohol dehydrogenase-like C-terminal" evidence="5">
    <location>
        <begin position="204"/>
        <end position="397"/>
    </location>
</feature>
<sequence length="399" mass="44908">MYQLYCRTYQMVLRSVSKFLPWREPRVFSGYNSINQLAPFLIEHKMERVFVITDQEILKVGLMDRFLQQLETNNIAAFIYDGTVPNPTITNIEEAYTMYKENHCEAIVAFGGGSPIDCAKAVLAKLAKPNLPLANMRGLMKIRKKTSFLIAVPTTAGTGSEATLAAVISDPDSKEKYPIMDPVLIPDVAVLDPVLTKNLPPHLTATTGMDALTHAIEVYIGKSTTAETREASKKAIKLIFENLYLAYQDGSNLEARKNMLDASYLAGFAFTRSYVGNVHAIAHTLSAFYNTPHGLSNAIILPYVLQYYGEIVYEQLAELSELIQVSEHTDPIDEKANRFIEEIKRLNHRMHIPDHFSEIKTEDLPQMIARAHREANPLYPVPKTFTKKDFEQLYKAISG</sequence>
<evidence type="ECO:0000313" key="6">
    <source>
        <dbReference type="EMBL" id="TSJ67131.1"/>
    </source>
</evidence>
<dbReference type="PROSITE" id="PS00913">
    <property type="entry name" value="ADH_IRON_1"/>
    <property type="match status" value="1"/>
</dbReference>
<protein>
    <submittedName>
        <fullName evidence="6">Iron-containing alcohol dehydrogenase</fullName>
    </submittedName>
</protein>
<dbReference type="SUPFAM" id="SSF56796">
    <property type="entry name" value="Dehydroquinate synthase-like"/>
    <property type="match status" value="1"/>
</dbReference>
<evidence type="ECO:0000259" key="4">
    <source>
        <dbReference type="Pfam" id="PF00465"/>
    </source>
</evidence>
<evidence type="ECO:0000259" key="5">
    <source>
        <dbReference type="Pfam" id="PF25137"/>
    </source>
</evidence>
<dbReference type="InterPro" id="IPR001670">
    <property type="entry name" value="ADH_Fe/GldA"/>
</dbReference>
<dbReference type="GO" id="GO:0046872">
    <property type="term" value="F:metal ion binding"/>
    <property type="evidence" value="ECO:0007669"/>
    <property type="project" value="InterPro"/>
</dbReference>
<dbReference type="FunFam" id="1.20.1090.10:FF:000001">
    <property type="entry name" value="Aldehyde-alcohol dehydrogenase"/>
    <property type="match status" value="1"/>
</dbReference>
<keyword evidence="3" id="KW-0520">NAD</keyword>
<dbReference type="InterPro" id="IPR039697">
    <property type="entry name" value="Alcohol_dehydrogenase_Fe"/>
</dbReference>
<comment type="caution">
    <text evidence="6">The sequence shown here is derived from an EMBL/GenBank/DDBJ whole genome shotgun (WGS) entry which is preliminary data.</text>
</comment>
<keyword evidence="2" id="KW-0560">Oxidoreductase</keyword>
<dbReference type="CDD" id="cd08189">
    <property type="entry name" value="Fe-ADH-like"/>
    <property type="match status" value="1"/>
</dbReference>
<dbReference type="AlphaFoldDB" id="A0A556PRW2"/>
<reference evidence="6 7" key="1">
    <citation type="submission" date="2019-07" db="EMBL/GenBank/DDBJ databases">
        <title>Allobacillus sp. nov. SKP isolated from shrimp paste of Euphausiacea.</title>
        <authorList>
            <person name="Kanchanasin P."/>
            <person name="Tanasupawat S."/>
            <person name="Shi W."/>
            <person name="Wu L."/>
            <person name="Ma J."/>
        </authorList>
    </citation>
    <scope>NUCLEOTIDE SEQUENCE [LARGE SCALE GENOMIC DNA]</scope>
    <source>
        <strain evidence="6 7">SKP4-8</strain>
    </source>
</reference>
<dbReference type="GO" id="GO:0004022">
    <property type="term" value="F:alcohol dehydrogenase (NAD+) activity"/>
    <property type="evidence" value="ECO:0007669"/>
    <property type="project" value="TreeGrafter"/>
</dbReference>
<dbReference type="Gene3D" id="3.40.50.1970">
    <property type="match status" value="1"/>
</dbReference>
<dbReference type="Gene3D" id="1.20.1090.10">
    <property type="entry name" value="Dehydroquinate synthase-like - alpha domain"/>
    <property type="match status" value="1"/>
</dbReference>
<dbReference type="Pfam" id="PF25137">
    <property type="entry name" value="ADH_Fe_C"/>
    <property type="match status" value="1"/>
</dbReference>
<organism evidence="6 7">
    <name type="scientific">Allobacillus salarius</name>
    <dbReference type="NCBI Taxonomy" id="1955272"/>
    <lineage>
        <taxon>Bacteria</taxon>
        <taxon>Bacillati</taxon>
        <taxon>Bacillota</taxon>
        <taxon>Bacilli</taxon>
        <taxon>Bacillales</taxon>
        <taxon>Bacillaceae</taxon>
        <taxon>Allobacillus</taxon>
    </lineage>
</organism>
<dbReference type="InterPro" id="IPR018211">
    <property type="entry name" value="ADH_Fe_CS"/>
</dbReference>
<name>A0A556PRW2_9BACI</name>